<evidence type="ECO:0000259" key="1">
    <source>
        <dbReference type="Pfam" id="PF18637"/>
    </source>
</evidence>
<keyword evidence="4" id="KW-1185">Reference proteome</keyword>
<dbReference type="Pfam" id="PF22301">
    <property type="entry name" value="AUDH_beta_propeller"/>
    <property type="match status" value="1"/>
</dbReference>
<dbReference type="InterPro" id="IPR040887">
    <property type="entry name" value="AUDH_Cupin"/>
</dbReference>
<dbReference type="Proteomes" id="UP001447188">
    <property type="component" value="Unassembled WGS sequence"/>
</dbReference>
<comment type="caution">
    <text evidence="3">The sequence shown here is derived from an EMBL/GenBank/DDBJ whole genome shotgun (WGS) entry which is preliminary data.</text>
</comment>
<evidence type="ECO:0000313" key="3">
    <source>
        <dbReference type="EMBL" id="KAL0639419.1"/>
    </source>
</evidence>
<dbReference type="InterPro" id="IPR054583">
    <property type="entry name" value="Beta-prop_AUDH"/>
</dbReference>
<sequence length="735" mass="81619">MSHQTPAISTPSFTKSVVQSGRRDGYWIETFFADPGDKYPGLIGYGLNAGDICVFDNPLNCSGDPLKEWEKYEIALFDTPVAVTLGDCAGNGRADIIISHNYGATMMDARLDGGHVSWLENPGRNKESRRLETAWKQRFIGRWPSMHRLKTGHFTQRSTLEIVALPIVHGPHDLETPVPIFMFQRDEKSIDDVEWKRTVINDTTFSVIHECVIKRFRDQPGLDSLIIASREGVNRLLWQTGEWRLQHIHDGMPKEPGTDYYGSACVDVGRVGTDESAYMMTIDPFHGSIVTALTKPATNSGALKWTRHVLDTYGTPRQMKNKGEGPGHHVVTADFDGDGDDECLVALFGPVESSDGTAYRAKGVYYYKAIDVEKGIFAKWKVSDDSAARIAVGKFTGGPGLDFATISYNVAGYYQEKNPQISLYRNNCLIAGTNTGPEIISTVWGAEPLYYIPNPSTLDSHLTAPLLQVANYQITLESIPPHTSLTVNENQPDAIKVLFGEVRVGETARRAPGPNPYDKATAKLSEDTRTGRGGAIIMRFSPLDGPKSWSNAGDIPVKNLFKLSYPQLQLPDISFTRVDKLPWSGNQFDGKEFYNMTGIYLRFLDGTPLCHVQFWAAARCISAGAHNHSDDSTFFLETHLSLSTNTKKGGVWYLKPEHDPGSDPEGLPDEWYNKIPLSSLEEHGPLWDQDGNGSVIFKENGAVQYPYHKWQAGSTGDMVDIWAAFEYNPDLVGEY</sequence>
<proteinExistence type="predicted"/>
<accession>A0ABR3GU25</accession>
<organism evidence="3 4">
    <name type="scientific">Discina gigas</name>
    <dbReference type="NCBI Taxonomy" id="1032678"/>
    <lineage>
        <taxon>Eukaryota</taxon>
        <taxon>Fungi</taxon>
        <taxon>Dikarya</taxon>
        <taxon>Ascomycota</taxon>
        <taxon>Pezizomycotina</taxon>
        <taxon>Pezizomycetes</taxon>
        <taxon>Pezizales</taxon>
        <taxon>Discinaceae</taxon>
        <taxon>Discina</taxon>
    </lineage>
</organism>
<dbReference type="EMBL" id="JBBBZM010000011">
    <property type="protein sequence ID" value="KAL0639419.1"/>
    <property type="molecule type" value="Genomic_DNA"/>
</dbReference>
<gene>
    <name evidence="3" type="ORF">Q9L58_001447</name>
</gene>
<dbReference type="InterPro" id="IPR028994">
    <property type="entry name" value="Integrin_alpha_N"/>
</dbReference>
<evidence type="ECO:0008006" key="5">
    <source>
        <dbReference type="Google" id="ProtNLM"/>
    </source>
</evidence>
<feature type="domain" description="Aldos-2-ulose dehydratase beta-propeller" evidence="2">
    <location>
        <begin position="113"/>
        <end position="295"/>
    </location>
</feature>
<dbReference type="SUPFAM" id="SSF69318">
    <property type="entry name" value="Integrin alpha N-terminal domain"/>
    <property type="match status" value="1"/>
</dbReference>
<name>A0ABR3GU25_9PEZI</name>
<dbReference type="Gene3D" id="2.60.120.990">
    <property type="match status" value="1"/>
</dbReference>
<feature type="domain" description="Aldos-2-ulose dehydratase/isomerase (AUDH) Cupin" evidence="1">
    <location>
        <begin position="438"/>
        <end position="728"/>
    </location>
</feature>
<dbReference type="Pfam" id="PF18637">
    <property type="entry name" value="AUDH_Cupin"/>
    <property type="match status" value="1"/>
</dbReference>
<evidence type="ECO:0000313" key="4">
    <source>
        <dbReference type="Proteomes" id="UP001447188"/>
    </source>
</evidence>
<reference evidence="3 4" key="1">
    <citation type="submission" date="2024-02" db="EMBL/GenBank/DDBJ databases">
        <title>Discinaceae phylogenomics.</title>
        <authorList>
            <person name="Dirks A.C."/>
            <person name="James T.Y."/>
        </authorList>
    </citation>
    <scope>NUCLEOTIDE SEQUENCE [LARGE SCALE GENOMIC DNA]</scope>
    <source>
        <strain evidence="3 4">ACD0624</strain>
    </source>
</reference>
<evidence type="ECO:0000259" key="2">
    <source>
        <dbReference type="Pfam" id="PF22301"/>
    </source>
</evidence>
<protein>
    <recommendedName>
        <fullName evidence="5">Aldos-2-ulose dehydratase/isomerase (AUDH) Cupin domain-containing protein</fullName>
    </recommendedName>
</protein>